<feature type="transmembrane region" description="Helical" evidence="8">
    <location>
        <begin position="119"/>
        <end position="140"/>
    </location>
</feature>
<feature type="transmembrane region" description="Helical" evidence="8">
    <location>
        <begin position="93"/>
        <end position="112"/>
    </location>
</feature>
<keyword evidence="10" id="KW-1185">Reference proteome</keyword>
<feature type="transmembrane region" description="Helical" evidence="8">
    <location>
        <begin position="290"/>
        <end position="308"/>
    </location>
</feature>
<accession>A0A448IK55</accession>
<feature type="transmembrane region" description="Helical" evidence="8">
    <location>
        <begin position="160"/>
        <end position="182"/>
    </location>
</feature>
<dbReference type="PANTHER" id="PTHR32196:SF21">
    <property type="entry name" value="ABC TRANSPORTER PERMEASE PROTEIN YPHD-RELATED"/>
    <property type="match status" value="1"/>
</dbReference>
<feature type="transmembrane region" description="Helical" evidence="8">
    <location>
        <begin position="42"/>
        <end position="63"/>
    </location>
</feature>
<evidence type="ECO:0000256" key="8">
    <source>
        <dbReference type="SAM" id="Phobius"/>
    </source>
</evidence>
<gene>
    <name evidence="9" type="primary">rbsC_2</name>
    <name evidence="9" type="ORF">NCTC10437_01575</name>
</gene>
<keyword evidence="9" id="KW-0378">Hydrolase</keyword>
<dbReference type="Proteomes" id="UP000279306">
    <property type="component" value="Chromosome"/>
</dbReference>
<keyword evidence="2" id="KW-0813">Transport</keyword>
<feature type="transmembrane region" description="Helical" evidence="8">
    <location>
        <begin position="267"/>
        <end position="284"/>
    </location>
</feature>
<keyword evidence="4" id="KW-0997">Cell inner membrane</keyword>
<dbReference type="EC" id="3.6.3.17" evidence="9"/>
<protein>
    <submittedName>
        <fullName evidence="9">ABC-type sugar transporter, permease protein</fullName>
        <ecNumber evidence="9">3.6.3.17</ecNumber>
    </submittedName>
</protein>
<feature type="transmembrane region" description="Helical" evidence="8">
    <location>
        <begin position="203"/>
        <end position="225"/>
    </location>
</feature>
<evidence type="ECO:0000256" key="6">
    <source>
        <dbReference type="ARBA" id="ARBA00022989"/>
    </source>
</evidence>
<dbReference type="CDD" id="cd06579">
    <property type="entry name" value="TM_PBP1_transp_AraH_like"/>
    <property type="match status" value="1"/>
</dbReference>
<evidence type="ECO:0000256" key="4">
    <source>
        <dbReference type="ARBA" id="ARBA00022519"/>
    </source>
</evidence>
<evidence type="ECO:0000313" key="10">
    <source>
        <dbReference type="Proteomes" id="UP000279306"/>
    </source>
</evidence>
<reference evidence="9 10" key="1">
    <citation type="submission" date="2018-12" db="EMBL/GenBank/DDBJ databases">
        <authorList>
            <consortium name="Pathogen Informatics"/>
        </authorList>
    </citation>
    <scope>NUCLEOTIDE SEQUENCE [LARGE SCALE GENOMIC DNA]</scope>
    <source>
        <strain evidence="9 10">NCTC10437</strain>
    </source>
</reference>
<evidence type="ECO:0000256" key="1">
    <source>
        <dbReference type="ARBA" id="ARBA00004651"/>
    </source>
</evidence>
<dbReference type="KEGG" id="mauu:NCTC10437_01575"/>
<proteinExistence type="predicted"/>
<dbReference type="GO" id="GO:0022857">
    <property type="term" value="F:transmembrane transporter activity"/>
    <property type="evidence" value="ECO:0007669"/>
    <property type="project" value="InterPro"/>
</dbReference>
<evidence type="ECO:0000256" key="2">
    <source>
        <dbReference type="ARBA" id="ARBA00022448"/>
    </source>
</evidence>
<comment type="subcellular location">
    <subcellularLocation>
        <location evidence="1">Cell membrane</location>
        <topology evidence="1">Multi-pass membrane protein</topology>
    </subcellularLocation>
</comment>
<keyword evidence="3" id="KW-1003">Cell membrane</keyword>
<dbReference type="InterPro" id="IPR001851">
    <property type="entry name" value="ABC_transp_permease"/>
</dbReference>
<dbReference type="AlphaFoldDB" id="A0A448IK55"/>
<dbReference type="PANTHER" id="PTHR32196">
    <property type="entry name" value="ABC TRANSPORTER PERMEASE PROTEIN YPHD-RELATED-RELATED"/>
    <property type="match status" value="1"/>
</dbReference>
<keyword evidence="5 8" id="KW-0812">Transmembrane</keyword>
<feature type="transmembrane region" description="Helical" evidence="8">
    <location>
        <begin position="245"/>
        <end position="262"/>
    </location>
</feature>
<evidence type="ECO:0000313" key="9">
    <source>
        <dbReference type="EMBL" id="VEG52667.1"/>
    </source>
</evidence>
<name>A0A448IK55_MYCAU</name>
<evidence type="ECO:0000256" key="7">
    <source>
        <dbReference type="ARBA" id="ARBA00023136"/>
    </source>
</evidence>
<dbReference type="OrthoDB" id="5193167at2"/>
<evidence type="ECO:0000256" key="5">
    <source>
        <dbReference type="ARBA" id="ARBA00022692"/>
    </source>
</evidence>
<keyword evidence="9" id="KW-0762">Sugar transport</keyword>
<organism evidence="9 10">
    <name type="scientific">Mycolicibacterium aurum</name>
    <name type="common">Mycobacterium aurum</name>
    <dbReference type="NCBI Taxonomy" id="1791"/>
    <lineage>
        <taxon>Bacteria</taxon>
        <taxon>Bacillati</taxon>
        <taxon>Actinomycetota</taxon>
        <taxon>Actinomycetes</taxon>
        <taxon>Mycobacteriales</taxon>
        <taxon>Mycobacteriaceae</taxon>
        <taxon>Mycolicibacterium</taxon>
    </lineage>
</organism>
<keyword evidence="6 8" id="KW-1133">Transmembrane helix</keyword>
<dbReference type="EMBL" id="LR134356">
    <property type="protein sequence ID" value="VEG52667.1"/>
    <property type="molecule type" value="Genomic_DNA"/>
</dbReference>
<keyword evidence="7 8" id="KW-0472">Membrane</keyword>
<dbReference type="GO" id="GO:0005886">
    <property type="term" value="C:plasma membrane"/>
    <property type="evidence" value="ECO:0007669"/>
    <property type="project" value="UniProtKB-SubCell"/>
</dbReference>
<sequence length="347" mass="35306">MINSLTRSTYWGARTLLTWLIAAVAYLACTCAVPGFSSLGNLYALIQIFATLALISAGLAIVMIAGEFDLSIAATFPLAGLVTVQYADELGLPISIALGVGLALMIGLINGLATGVARIASLAVTVATMMLGIGLGYLVTGNNIVTMTDYVPGLRLTEPILGALSLQSLMQLGLVAILVLAVKRAWWGRFLYAIGSDGNRARSSGLPVSWSVVGAFLVCAGFSGIGGALEGVALATGQPGPNNAYLLQAATAVLVGGVALTGGRGSLVGAVGGALLLAILNNGLSLAGVASATIQLVNGVVLIAVVICDRPLRRLVQRGSDRLVIRDYETMSAATAAEPIHSDGGDK</sequence>
<dbReference type="GO" id="GO:0016787">
    <property type="term" value="F:hydrolase activity"/>
    <property type="evidence" value="ECO:0007669"/>
    <property type="project" value="UniProtKB-KW"/>
</dbReference>
<dbReference type="RefSeq" id="WP_048630432.1">
    <property type="nucleotide sequence ID" value="NZ_CVQQ01000001.1"/>
</dbReference>
<dbReference type="STRING" id="1791.GCA_001049355_00528"/>
<evidence type="ECO:0000256" key="3">
    <source>
        <dbReference type="ARBA" id="ARBA00022475"/>
    </source>
</evidence>
<dbReference type="Pfam" id="PF02653">
    <property type="entry name" value="BPD_transp_2"/>
    <property type="match status" value="1"/>
</dbReference>